<name>A0ABT0BPA8_9SPHN</name>
<dbReference type="EMBL" id="JALHLG010000009">
    <property type="protein sequence ID" value="MCJ2186879.1"/>
    <property type="molecule type" value="Genomic_DNA"/>
</dbReference>
<dbReference type="InterPro" id="IPR016084">
    <property type="entry name" value="Haem_Oase-like_multi-hlx"/>
</dbReference>
<keyword evidence="1" id="KW-0436">Ligase</keyword>
<keyword evidence="4" id="KW-1185">Reference proteome</keyword>
<dbReference type="RefSeq" id="WP_243919806.1">
    <property type="nucleotide sequence ID" value="NZ_JALHLG010000009.1"/>
</dbReference>
<evidence type="ECO:0000256" key="1">
    <source>
        <dbReference type="ARBA" id="ARBA00022598"/>
    </source>
</evidence>
<dbReference type="PROSITE" id="PS00455">
    <property type="entry name" value="AMP_BINDING"/>
    <property type="match status" value="1"/>
</dbReference>
<dbReference type="InterPro" id="IPR042099">
    <property type="entry name" value="ANL_N_sf"/>
</dbReference>
<dbReference type="SMART" id="SM01236">
    <property type="entry name" value="Haem_oxygenase_2"/>
    <property type="match status" value="1"/>
</dbReference>
<dbReference type="SUPFAM" id="SSF48613">
    <property type="entry name" value="Heme oxygenase-like"/>
    <property type="match status" value="1"/>
</dbReference>
<evidence type="ECO:0000313" key="3">
    <source>
        <dbReference type="EMBL" id="MCJ2186879.1"/>
    </source>
</evidence>
<sequence>MNGLLAVIQDHALTHPRAIALDPVTAPPVTWEELADRVADKAYGLRLSVSAAKPHVLSLDHGVDAAIAELALLEARIPVLSLPAFFTPEQVQHAVAASGAGAARPSAAQPAPSPLPRGTARVTFTSGSTGTPKGVCLSAPQMLAVAASVVEAVGAEHAGRHCALLPPGILLETVAGFFATVLAGGTYVCPPQAEVGLADPFRPDFVAMVQKLAAWEITSLILVPEYLAGLVTVMEKTGITLPCLTLVAVGGARVPAELLARARALGLPVRQGYGLTECASVVSLESADEDAPGSAGRPLAHMKARIAPDGEIVLEGEMFLGTIGEPRDAGPLFTGDIGRVDDQGRLWVEGRKSALIVTSFGRNISPEWVEAELTAQRDILQAMVHGDGLPAPEALLVPARPGADLAAAVAAANEGLPAYARIAKWREVAPFTPMNGQLTGNGRLRRKAIAAMWLEGAPRFFDELEAATVRERLGFLAIPQVRAGLAGTISRRMYIDYLRQAWHHVRHTVPLMQAARARLLDRPDLLAALDEYIEEETGHEEWILADIAAAGGDADAARVSDPAPATKAMVDHAYRCIEEGNPASFFGMVYVLESVSVAIAQRGASAVAENLGLPPEAFTYLTSHGALDQDHMAFYADLVNGLAREEDRAAILTMAREMFGLFGGVFASIAMEDQHVPA</sequence>
<dbReference type="InterPro" id="IPR000873">
    <property type="entry name" value="AMP-dep_synth/lig_dom"/>
</dbReference>
<dbReference type="Gene3D" id="1.20.910.10">
    <property type="entry name" value="Heme oxygenase-like"/>
    <property type="match status" value="1"/>
</dbReference>
<proteinExistence type="predicted"/>
<dbReference type="SUPFAM" id="SSF56801">
    <property type="entry name" value="Acetyl-CoA synthetase-like"/>
    <property type="match status" value="1"/>
</dbReference>
<dbReference type="Pfam" id="PF23562">
    <property type="entry name" value="AMP-binding_C_3"/>
    <property type="match status" value="1"/>
</dbReference>
<evidence type="ECO:0000313" key="4">
    <source>
        <dbReference type="Proteomes" id="UP001202281"/>
    </source>
</evidence>
<dbReference type="Proteomes" id="UP001202281">
    <property type="component" value="Unassembled WGS sequence"/>
</dbReference>
<dbReference type="Pfam" id="PF14518">
    <property type="entry name" value="Haem_oxygenas_2"/>
    <property type="match status" value="1"/>
</dbReference>
<dbReference type="PANTHER" id="PTHR43767">
    <property type="entry name" value="LONG-CHAIN-FATTY-ACID--COA LIGASE"/>
    <property type="match status" value="1"/>
</dbReference>
<dbReference type="PANTHER" id="PTHR43767:SF8">
    <property type="entry name" value="LONG-CHAIN-FATTY-ACID--COA LIGASE"/>
    <property type="match status" value="1"/>
</dbReference>
<evidence type="ECO:0000259" key="2">
    <source>
        <dbReference type="Pfam" id="PF00501"/>
    </source>
</evidence>
<dbReference type="Gene3D" id="3.40.50.12780">
    <property type="entry name" value="N-terminal domain of ligase-like"/>
    <property type="match status" value="1"/>
</dbReference>
<comment type="caution">
    <text evidence="3">The sequence shown here is derived from an EMBL/GenBank/DDBJ whole genome shotgun (WGS) entry which is preliminary data.</text>
</comment>
<protein>
    <submittedName>
        <fullName evidence="3">AMP-binding protein</fullName>
    </submittedName>
</protein>
<dbReference type="Pfam" id="PF00501">
    <property type="entry name" value="AMP-binding"/>
    <property type="match status" value="1"/>
</dbReference>
<reference evidence="3 4" key="1">
    <citation type="submission" date="2022-04" db="EMBL/GenBank/DDBJ databases">
        <title>Identification of a novel bacterium isolated from mangrove sediments.</title>
        <authorList>
            <person name="Pan X."/>
        </authorList>
    </citation>
    <scope>NUCLEOTIDE SEQUENCE [LARGE SCALE GENOMIC DNA]</scope>
    <source>
        <strain evidence="3 4">B2638</strain>
    </source>
</reference>
<gene>
    <name evidence="3" type="ORF">MTR66_08635</name>
</gene>
<organism evidence="3 4">
    <name type="scientific">Novosphingobium beihaiensis</name>
    <dbReference type="NCBI Taxonomy" id="2930389"/>
    <lineage>
        <taxon>Bacteria</taxon>
        <taxon>Pseudomonadati</taxon>
        <taxon>Pseudomonadota</taxon>
        <taxon>Alphaproteobacteria</taxon>
        <taxon>Sphingomonadales</taxon>
        <taxon>Sphingomonadaceae</taxon>
        <taxon>Novosphingobium</taxon>
    </lineage>
</organism>
<feature type="domain" description="AMP-dependent synthetase/ligase" evidence="2">
    <location>
        <begin position="110"/>
        <end position="313"/>
    </location>
</feature>
<accession>A0ABT0BPA8</accession>
<dbReference type="InterPro" id="IPR020845">
    <property type="entry name" value="AMP-binding_CS"/>
</dbReference>
<dbReference type="InterPro" id="IPR050237">
    <property type="entry name" value="ATP-dep_AMP-bd_enzyme"/>
</dbReference>